<evidence type="ECO:0000256" key="1">
    <source>
        <dbReference type="SAM" id="MobiDB-lite"/>
    </source>
</evidence>
<evidence type="ECO:0000313" key="3">
    <source>
        <dbReference type="Proteomes" id="UP000076871"/>
    </source>
</evidence>
<dbReference type="RefSeq" id="XP_040768058.1">
    <property type="nucleotide sequence ID" value="XM_040912083.1"/>
</dbReference>
<dbReference type="AlphaFoldDB" id="A0A165GGN1"/>
<keyword evidence="3" id="KW-1185">Reference proteome</keyword>
<gene>
    <name evidence="2" type="ORF">LAESUDRAFT_755825</name>
</gene>
<sequence length="311" mass="33473">MAALAHRRRWYRASLHAVPDMATSEQDGTHTLWNVPGDAEISIGVSDLAWRSGGISTLTSTEELDPHDLLTHPLLDDILQQLPVDLEGRRSVVCGVGPGLFLAISMLDVPVPDEGRAGAKFGRHGGAVWERGLVVVHAGGAGEESVGEELDKAEGKRDVRRGIGRMKVTHVGLLGRAARLPHCGADSLASTCDNNSAGMIVRGSMASPLPLYINILCTQAHALQPHCRRTRPSPPPTSPSPLDFSPTHIGRPRMRQSRRIRRIWIAGITTRRPFPAAAPARHVHVLTATTTQMACVYASTAPALLDVIPTF</sequence>
<organism evidence="2 3">
    <name type="scientific">Laetiporus sulphureus 93-53</name>
    <dbReference type="NCBI Taxonomy" id="1314785"/>
    <lineage>
        <taxon>Eukaryota</taxon>
        <taxon>Fungi</taxon>
        <taxon>Dikarya</taxon>
        <taxon>Basidiomycota</taxon>
        <taxon>Agaricomycotina</taxon>
        <taxon>Agaricomycetes</taxon>
        <taxon>Polyporales</taxon>
        <taxon>Laetiporus</taxon>
    </lineage>
</organism>
<dbReference type="Proteomes" id="UP000076871">
    <property type="component" value="Unassembled WGS sequence"/>
</dbReference>
<evidence type="ECO:0000313" key="2">
    <source>
        <dbReference type="EMBL" id="KZT10318.1"/>
    </source>
</evidence>
<protein>
    <submittedName>
        <fullName evidence="2">Uncharacterized protein</fullName>
    </submittedName>
</protein>
<accession>A0A165GGN1</accession>
<reference evidence="2 3" key="1">
    <citation type="journal article" date="2016" name="Mol. Biol. Evol.">
        <title>Comparative Genomics of Early-Diverging Mushroom-Forming Fungi Provides Insights into the Origins of Lignocellulose Decay Capabilities.</title>
        <authorList>
            <person name="Nagy L.G."/>
            <person name="Riley R."/>
            <person name="Tritt A."/>
            <person name="Adam C."/>
            <person name="Daum C."/>
            <person name="Floudas D."/>
            <person name="Sun H."/>
            <person name="Yadav J.S."/>
            <person name="Pangilinan J."/>
            <person name="Larsson K.H."/>
            <person name="Matsuura K."/>
            <person name="Barry K."/>
            <person name="Labutti K."/>
            <person name="Kuo R."/>
            <person name="Ohm R.A."/>
            <person name="Bhattacharya S.S."/>
            <person name="Shirouzu T."/>
            <person name="Yoshinaga Y."/>
            <person name="Martin F.M."/>
            <person name="Grigoriev I.V."/>
            <person name="Hibbett D.S."/>
        </authorList>
    </citation>
    <scope>NUCLEOTIDE SEQUENCE [LARGE SCALE GENOMIC DNA]</scope>
    <source>
        <strain evidence="2 3">93-53</strain>
    </source>
</reference>
<dbReference type="InParanoid" id="A0A165GGN1"/>
<proteinExistence type="predicted"/>
<dbReference type="GeneID" id="63829111"/>
<dbReference type="EMBL" id="KV427609">
    <property type="protein sequence ID" value="KZT10318.1"/>
    <property type="molecule type" value="Genomic_DNA"/>
</dbReference>
<feature type="region of interest" description="Disordered" evidence="1">
    <location>
        <begin position="226"/>
        <end position="253"/>
    </location>
</feature>
<name>A0A165GGN1_9APHY</name>